<dbReference type="AlphaFoldDB" id="A0AAV0W2S4"/>
<evidence type="ECO:0000313" key="1">
    <source>
        <dbReference type="EMBL" id="CAI6350091.1"/>
    </source>
</evidence>
<comment type="caution">
    <text evidence="1">The sequence shown here is derived from an EMBL/GenBank/DDBJ whole genome shotgun (WGS) entry which is preliminary data.</text>
</comment>
<dbReference type="Proteomes" id="UP001160148">
    <property type="component" value="Unassembled WGS sequence"/>
</dbReference>
<sequence length="182" mass="20562">MVINNGEDELNLRRGDRVGVVRERSQPMQTTEVTTVPITEEMVQRGPLFSQEEVNDLVTLLNKYRCCFAFNLGELGCTTVIQMDIVDDGQPVVCKPYRASASERDTISRIVREWKDAGIVKETSSPYASPVLLVSKKDGDARLVVDYRKLNSQTVRKVFPTPNLDEHLERLQGAKMFTTLDI</sequence>
<dbReference type="InterPro" id="IPR053134">
    <property type="entry name" value="RNA-dir_DNA_polymerase"/>
</dbReference>
<dbReference type="PANTHER" id="PTHR24559:SF444">
    <property type="entry name" value="REVERSE TRANSCRIPTASE DOMAIN-CONTAINING PROTEIN"/>
    <property type="match status" value="1"/>
</dbReference>
<keyword evidence="2" id="KW-1185">Reference proteome</keyword>
<evidence type="ECO:0000313" key="2">
    <source>
        <dbReference type="Proteomes" id="UP001160148"/>
    </source>
</evidence>
<organism evidence="1 2">
    <name type="scientific">Macrosiphum euphorbiae</name>
    <name type="common">potato aphid</name>
    <dbReference type="NCBI Taxonomy" id="13131"/>
    <lineage>
        <taxon>Eukaryota</taxon>
        <taxon>Metazoa</taxon>
        <taxon>Ecdysozoa</taxon>
        <taxon>Arthropoda</taxon>
        <taxon>Hexapoda</taxon>
        <taxon>Insecta</taxon>
        <taxon>Pterygota</taxon>
        <taxon>Neoptera</taxon>
        <taxon>Paraneoptera</taxon>
        <taxon>Hemiptera</taxon>
        <taxon>Sternorrhyncha</taxon>
        <taxon>Aphidomorpha</taxon>
        <taxon>Aphidoidea</taxon>
        <taxon>Aphididae</taxon>
        <taxon>Macrosiphini</taxon>
        <taxon>Macrosiphum</taxon>
    </lineage>
</organism>
<dbReference type="PANTHER" id="PTHR24559">
    <property type="entry name" value="TRANSPOSON TY3-I GAG-POL POLYPROTEIN"/>
    <property type="match status" value="1"/>
</dbReference>
<dbReference type="SUPFAM" id="SSF56672">
    <property type="entry name" value="DNA/RNA polymerases"/>
    <property type="match status" value="1"/>
</dbReference>
<dbReference type="EMBL" id="CARXXK010000001">
    <property type="protein sequence ID" value="CAI6350091.1"/>
    <property type="molecule type" value="Genomic_DNA"/>
</dbReference>
<accession>A0AAV0W2S4</accession>
<dbReference type="GO" id="GO:0071897">
    <property type="term" value="P:DNA biosynthetic process"/>
    <property type="evidence" value="ECO:0007669"/>
    <property type="project" value="UniProtKB-ARBA"/>
</dbReference>
<dbReference type="Gene3D" id="3.10.10.10">
    <property type="entry name" value="HIV Type 1 Reverse Transcriptase, subunit A, domain 1"/>
    <property type="match status" value="1"/>
</dbReference>
<gene>
    <name evidence="1" type="ORF">MEUPH1_LOCUS6587</name>
</gene>
<name>A0AAV0W2S4_9HEMI</name>
<protein>
    <submittedName>
        <fullName evidence="1">Uncharacterized protein</fullName>
    </submittedName>
</protein>
<proteinExistence type="predicted"/>
<reference evidence="1 2" key="1">
    <citation type="submission" date="2023-01" db="EMBL/GenBank/DDBJ databases">
        <authorList>
            <person name="Whitehead M."/>
        </authorList>
    </citation>
    <scope>NUCLEOTIDE SEQUENCE [LARGE SCALE GENOMIC DNA]</scope>
</reference>
<dbReference type="Gene3D" id="3.30.70.270">
    <property type="match status" value="1"/>
</dbReference>
<dbReference type="InterPro" id="IPR043128">
    <property type="entry name" value="Rev_trsase/Diguanyl_cyclase"/>
</dbReference>
<dbReference type="InterPro" id="IPR043502">
    <property type="entry name" value="DNA/RNA_pol_sf"/>
</dbReference>